<evidence type="ECO:0000256" key="4">
    <source>
        <dbReference type="ARBA" id="ARBA00023029"/>
    </source>
</evidence>
<dbReference type="Pfam" id="PF01028">
    <property type="entry name" value="Topoisom_I"/>
    <property type="match status" value="1"/>
</dbReference>
<dbReference type="InterPro" id="IPR011010">
    <property type="entry name" value="DNA_brk_join_enz"/>
</dbReference>
<dbReference type="InterPro" id="IPR001631">
    <property type="entry name" value="TopoI"/>
</dbReference>
<dbReference type="SUPFAM" id="SSF56349">
    <property type="entry name" value="DNA breaking-rejoining enzymes"/>
    <property type="match status" value="1"/>
</dbReference>
<keyword evidence="5" id="KW-0238">DNA-binding</keyword>
<dbReference type="AlphaFoldDB" id="A0A176QGC9"/>
<dbReference type="PRINTS" id="PR00416">
    <property type="entry name" value="EUTPISMRASEI"/>
</dbReference>
<comment type="similarity">
    <text evidence="2">Belongs to the type IB topoisomerase family.</text>
</comment>
<dbReference type="EC" id="5.6.2.1" evidence="3"/>
<keyword evidence="4" id="KW-0799">Topoisomerase</keyword>
<keyword evidence="6 9" id="KW-0413">Isomerase</keyword>
<dbReference type="InterPro" id="IPR014711">
    <property type="entry name" value="TopoI_cat_a-hlx-sub_euk"/>
</dbReference>
<organism evidence="9 10">
    <name type="scientific">Janibacter melonis</name>
    <dbReference type="NCBI Taxonomy" id="262209"/>
    <lineage>
        <taxon>Bacteria</taxon>
        <taxon>Bacillati</taxon>
        <taxon>Actinomycetota</taxon>
        <taxon>Actinomycetes</taxon>
        <taxon>Micrococcales</taxon>
        <taxon>Intrasporangiaceae</taxon>
        <taxon>Janibacter</taxon>
    </lineage>
</organism>
<proteinExistence type="inferred from homology"/>
<dbReference type="InterPro" id="IPR049331">
    <property type="entry name" value="Top1B_N_bact"/>
</dbReference>
<evidence type="ECO:0000256" key="5">
    <source>
        <dbReference type="ARBA" id="ARBA00023125"/>
    </source>
</evidence>
<dbReference type="GO" id="GO:0006265">
    <property type="term" value="P:DNA topological change"/>
    <property type="evidence" value="ECO:0007669"/>
    <property type="project" value="InterPro"/>
</dbReference>
<comment type="caution">
    <text evidence="9">The sequence shown here is derived from an EMBL/GenBank/DDBJ whole genome shotgun (WGS) entry which is preliminary data.</text>
</comment>
<reference evidence="9 10" key="1">
    <citation type="submission" date="2016-01" db="EMBL/GenBank/DDBJ databases">
        <title>Janibacter melonis strain CD11_4 genome sequencing and assembly.</title>
        <authorList>
            <person name="Nair G.R."/>
            <person name="Kaur G."/>
            <person name="Chander A.M."/>
            <person name="Mayilraj S."/>
        </authorList>
    </citation>
    <scope>NUCLEOTIDE SEQUENCE [LARGE SCALE GENOMIC DNA]</scope>
    <source>
        <strain evidence="9 10">CD11-4</strain>
    </source>
</reference>
<dbReference type="RefSeq" id="WP_068271117.1">
    <property type="nucleotide sequence ID" value="NZ_LQZG01000001.1"/>
</dbReference>
<sequence>MRLRTVSPSAKGWTRRHAGRGFSYVDADGQRLPAEDVARIRALAIPPAWEQVWISPFANGHIQAVGTDAAGRRQYLYHPHWREKRDAAKHDRVLAAAARLPRVRRQLALDLALDGMPITRATATAVRLLDLGYFRIGSESYTDEHGSFGLTTLQRTHVRRAKGALLFTFVGKSGIQQSITVEDVEVAAALQVMRGRRGGSDRLLVYKDGRLWSDLDAAMVNSYLAELFRGEVTAKDFRTWHATVHAAVALAQSSEDGLTQASRRRAIKQAVEQVADYLGNTPTIARKSYIDPRVIDLYEEGRVLTVPRARRPRTPAQEQAVVERAVRALLAEA</sequence>
<evidence type="ECO:0000256" key="6">
    <source>
        <dbReference type="ARBA" id="ARBA00023235"/>
    </source>
</evidence>
<dbReference type="InterPro" id="IPR013500">
    <property type="entry name" value="TopoI_cat_euk"/>
</dbReference>
<name>A0A176QGC9_9MICO</name>
<evidence type="ECO:0000256" key="3">
    <source>
        <dbReference type="ARBA" id="ARBA00012891"/>
    </source>
</evidence>
<dbReference type="Gene3D" id="3.90.15.10">
    <property type="entry name" value="Topoisomerase I, Chain A, domain 3"/>
    <property type="match status" value="1"/>
</dbReference>
<keyword evidence="10" id="KW-1185">Reference proteome</keyword>
<feature type="domain" description="DNA topoisomerase I catalytic core eukaryotic-type" evidence="7">
    <location>
        <begin position="80"/>
        <end position="287"/>
    </location>
</feature>
<dbReference type="GO" id="GO:0003917">
    <property type="term" value="F:DNA topoisomerase type I (single strand cut, ATP-independent) activity"/>
    <property type="evidence" value="ECO:0007669"/>
    <property type="project" value="UniProtKB-EC"/>
</dbReference>
<dbReference type="EMBL" id="LQZG01000001">
    <property type="protein sequence ID" value="OAB88730.1"/>
    <property type="molecule type" value="Genomic_DNA"/>
</dbReference>
<feature type="domain" description="DNA topoisomerase IB N-terminal" evidence="8">
    <location>
        <begin position="21"/>
        <end position="68"/>
    </location>
</feature>
<evidence type="ECO:0000256" key="1">
    <source>
        <dbReference type="ARBA" id="ARBA00000213"/>
    </source>
</evidence>
<dbReference type="STRING" id="262209.AWH69_02790"/>
<protein>
    <recommendedName>
        <fullName evidence="3">DNA topoisomerase</fullName>
        <ecNumber evidence="3">5.6.2.1</ecNumber>
    </recommendedName>
</protein>
<evidence type="ECO:0000313" key="9">
    <source>
        <dbReference type="EMBL" id="OAB88730.1"/>
    </source>
</evidence>
<evidence type="ECO:0000259" key="7">
    <source>
        <dbReference type="Pfam" id="PF01028"/>
    </source>
</evidence>
<evidence type="ECO:0000259" key="8">
    <source>
        <dbReference type="Pfam" id="PF21338"/>
    </source>
</evidence>
<gene>
    <name evidence="9" type="ORF">AWH69_02790</name>
</gene>
<dbReference type="Gene3D" id="3.30.66.10">
    <property type="entry name" value="DNA topoisomerase I domain"/>
    <property type="match status" value="1"/>
</dbReference>
<comment type="catalytic activity">
    <reaction evidence="1">
        <text>ATP-independent breakage of single-stranded DNA, followed by passage and rejoining.</text>
        <dbReference type="EC" id="5.6.2.1"/>
    </reaction>
</comment>
<evidence type="ECO:0000256" key="2">
    <source>
        <dbReference type="ARBA" id="ARBA00006645"/>
    </source>
</evidence>
<dbReference type="PROSITE" id="PS52038">
    <property type="entry name" value="TOPO_IB_2"/>
    <property type="match status" value="1"/>
</dbReference>
<dbReference type="GO" id="GO:0003677">
    <property type="term" value="F:DNA binding"/>
    <property type="evidence" value="ECO:0007669"/>
    <property type="project" value="UniProtKB-KW"/>
</dbReference>
<evidence type="ECO:0000313" key="10">
    <source>
        <dbReference type="Proteomes" id="UP000076976"/>
    </source>
</evidence>
<dbReference type="SUPFAM" id="SSF55869">
    <property type="entry name" value="DNA topoisomerase I domain"/>
    <property type="match status" value="1"/>
</dbReference>
<accession>A0A176QGC9</accession>
<dbReference type="Gene3D" id="1.10.132.120">
    <property type="match status" value="1"/>
</dbReference>
<dbReference type="Proteomes" id="UP000076976">
    <property type="component" value="Unassembled WGS sequence"/>
</dbReference>
<dbReference type="Pfam" id="PF21338">
    <property type="entry name" value="Top1B_N_bact"/>
    <property type="match status" value="1"/>
</dbReference>
<dbReference type="InterPro" id="IPR035447">
    <property type="entry name" value="DNA_topo_I_N_sf"/>
</dbReference>